<keyword evidence="5" id="KW-0813">Transport</keyword>
<comment type="similarity">
    <text evidence="4">Belongs to the ATG2 family.</text>
</comment>
<feature type="transmembrane region" description="Helical" evidence="14">
    <location>
        <begin position="646"/>
        <end position="664"/>
    </location>
</feature>
<protein>
    <submittedName>
        <fullName evidence="16">Autophagy-related protein 2 like protein A</fullName>
    </submittedName>
</protein>
<dbReference type="FunFam" id="1.20.1250.20:FF:000023">
    <property type="entry name" value="Solute carrier family 22 member 6"/>
    <property type="match status" value="2"/>
</dbReference>
<dbReference type="GO" id="GO:0061723">
    <property type="term" value="P:glycophagy"/>
    <property type="evidence" value="ECO:0007669"/>
    <property type="project" value="TreeGrafter"/>
</dbReference>
<evidence type="ECO:0000256" key="5">
    <source>
        <dbReference type="ARBA" id="ARBA00022448"/>
    </source>
</evidence>
<dbReference type="GO" id="GO:0000422">
    <property type="term" value="P:autophagy of mitochondrion"/>
    <property type="evidence" value="ECO:0007669"/>
    <property type="project" value="TreeGrafter"/>
</dbReference>
<dbReference type="PROSITE" id="PS50850">
    <property type="entry name" value="MFS"/>
    <property type="match status" value="1"/>
</dbReference>
<dbReference type="Proteomes" id="UP000031443">
    <property type="component" value="Unassembled WGS sequence"/>
</dbReference>
<feature type="compositionally biased region" description="Low complexity" evidence="13">
    <location>
        <begin position="2422"/>
        <end position="2442"/>
    </location>
</feature>
<feature type="transmembrane region" description="Helical" evidence="14">
    <location>
        <begin position="337"/>
        <end position="355"/>
    </location>
</feature>
<keyword evidence="7" id="KW-0256">Endoplasmic reticulum</keyword>
<dbReference type="GO" id="GO:0034727">
    <property type="term" value="P:piecemeal microautophagy of the nucleus"/>
    <property type="evidence" value="ECO:0007669"/>
    <property type="project" value="TreeGrafter"/>
</dbReference>
<feature type="region of interest" description="Disordered" evidence="13">
    <location>
        <begin position="2587"/>
        <end position="2625"/>
    </location>
</feature>
<feature type="transmembrane region" description="Helical" evidence="14">
    <location>
        <begin position="707"/>
        <end position="725"/>
    </location>
</feature>
<evidence type="ECO:0000313" key="17">
    <source>
        <dbReference type="Proteomes" id="UP000031443"/>
    </source>
</evidence>
<keyword evidence="6 14" id="KW-0812">Transmembrane</keyword>
<reference evidence="17" key="1">
    <citation type="journal article" date="2013" name="Nat. Genet.">
        <title>The draft genomes of soft-shell turtle and green sea turtle yield insights into the development and evolution of the turtle-specific body plan.</title>
        <authorList>
            <person name="Wang Z."/>
            <person name="Pascual-Anaya J."/>
            <person name="Zadissa A."/>
            <person name="Li W."/>
            <person name="Niimura Y."/>
            <person name="Huang Z."/>
            <person name="Li C."/>
            <person name="White S."/>
            <person name="Xiong Z."/>
            <person name="Fang D."/>
            <person name="Wang B."/>
            <person name="Ming Y."/>
            <person name="Chen Y."/>
            <person name="Zheng Y."/>
            <person name="Kuraku S."/>
            <person name="Pignatelli M."/>
            <person name="Herrero J."/>
            <person name="Beal K."/>
            <person name="Nozawa M."/>
            <person name="Li Q."/>
            <person name="Wang J."/>
            <person name="Zhang H."/>
            <person name="Yu L."/>
            <person name="Shigenobu S."/>
            <person name="Wang J."/>
            <person name="Liu J."/>
            <person name="Flicek P."/>
            <person name="Searle S."/>
            <person name="Wang J."/>
            <person name="Kuratani S."/>
            <person name="Yin Y."/>
            <person name="Aken B."/>
            <person name="Zhang G."/>
            <person name="Irie N."/>
        </authorList>
    </citation>
    <scope>NUCLEOTIDE SEQUENCE [LARGE SCALE GENOMIC DNA]</scope>
</reference>
<feature type="transmembrane region" description="Helical" evidence="14">
    <location>
        <begin position="821"/>
        <end position="843"/>
    </location>
</feature>
<evidence type="ECO:0000256" key="13">
    <source>
        <dbReference type="SAM" id="MobiDB-lite"/>
    </source>
</evidence>
<evidence type="ECO:0000256" key="9">
    <source>
        <dbReference type="ARBA" id="ARBA00023055"/>
    </source>
</evidence>
<keyword evidence="9" id="KW-0445">Lipid transport</keyword>
<evidence type="ECO:0000256" key="7">
    <source>
        <dbReference type="ARBA" id="ARBA00022824"/>
    </source>
</evidence>
<name>M7AL14_CHEMY</name>
<evidence type="ECO:0000256" key="3">
    <source>
        <dbReference type="ARBA" id="ARBA00004623"/>
    </source>
</evidence>
<dbReference type="GO" id="GO:0006869">
    <property type="term" value="P:lipid transport"/>
    <property type="evidence" value="ECO:0007669"/>
    <property type="project" value="UniProtKB-KW"/>
</dbReference>
<feature type="transmembrane region" description="Helical" evidence="14">
    <location>
        <begin position="940"/>
        <end position="960"/>
    </location>
</feature>
<dbReference type="GO" id="GO:0061709">
    <property type="term" value="P:reticulophagy"/>
    <property type="evidence" value="ECO:0007669"/>
    <property type="project" value="TreeGrafter"/>
</dbReference>
<evidence type="ECO:0000256" key="12">
    <source>
        <dbReference type="ARBA" id="ARBA00024615"/>
    </source>
</evidence>
<evidence type="ECO:0000256" key="14">
    <source>
        <dbReference type="SAM" id="Phobius"/>
    </source>
</evidence>
<dbReference type="GO" id="GO:0061908">
    <property type="term" value="C:phagophore"/>
    <property type="evidence" value="ECO:0007669"/>
    <property type="project" value="TreeGrafter"/>
</dbReference>
<evidence type="ECO:0000313" key="16">
    <source>
        <dbReference type="EMBL" id="EMP25821.1"/>
    </source>
</evidence>
<evidence type="ECO:0000256" key="10">
    <source>
        <dbReference type="ARBA" id="ARBA00023136"/>
    </source>
</evidence>
<dbReference type="GO" id="GO:0032266">
    <property type="term" value="F:phosphatidylinositol-3-phosphate binding"/>
    <property type="evidence" value="ECO:0007669"/>
    <property type="project" value="TreeGrafter"/>
</dbReference>
<dbReference type="GO" id="GO:0022857">
    <property type="term" value="F:transmembrane transporter activity"/>
    <property type="evidence" value="ECO:0007669"/>
    <property type="project" value="InterPro"/>
</dbReference>
<dbReference type="GO" id="GO:0005789">
    <property type="term" value="C:endoplasmic reticulum membrane"/>
    <property type="evidence" value="ECO:0007669"/>
    <property type="project" value="UniProtKB-SubCell"/>
</dbReference>
<sequence>MAFGDLLEKVGSAGPFQLLCVLLLTAPALLIASHNLVQNFSAISPEHQCRPPPPGTNASWVGNSTAAPGGLSLAPSPERCCRLASTHGQRPRPNGSLGREGETEPCRDGWYYDCSTFSSTIVTEWDLVCDLGPLPALAQMLFMAGVLLGALLFGVFSDRFGRRVILLCSLLLVAVMGTGAALSSDFLTYCAFRLLSGVGLSGFLLSYICLGLEWVPTKSRALVVTWLSYCSTAGQVVLAGLAYSIRDWRWLQLAISTPFFIFFLCAWWIPESARWLIVNHRPATALSNLQRVARINRKQLGGDSISLEMVEKVGGSLPGKRTCSCLGLFHTPAMRRISCCLMSVSFSTNLAYFGLSMDLPAFGLDIFLVQTFFGAIDILAKMACTLALSYFGRRAIQASSLILAGVFLLGNIPVPREMLMVRLALVVLGKGCLAASSVCSCLYGGELFPTSVRQTGTGFTTVMARLGGMVAPAVLVAGQQFPFLPLVIFGVAPVVSGIAACFLPEMHNVPLLDTIEEVEDRHWCYIPMGDNDTTEVTGDLLKIYVPMDDNQEPDSTNATEPCLDGWAYDRSVFNSTIITEWHLVCGQRALKDFAQSIYMAGVLVGALVYGGLADRLGRRALLLWSLLLVGVMGTSAAFAPNLAAYCAFRFFSGTGTAGFILNSISLTMEWIPSQSWATVATILACSLTLGQLVLAGLAYAIRDWRQLQLASSAPFFLFFLYSWWIPESARWLIVNHRPETALRNLRRVAWINGEKLEGEGISLETLRLEMQQKKESLGPSRHSALELFRTAPMRGVTCCLMLAWFSNSFSYYHLALDLQRFGGISIFLVQLIFGAVDVPFRMLVAVAANRLGRRLTQAACLFLGGLFILASIPVPQDMEVLLIALTVLGKGLFSSSSSCSYLYTTELYPTVIRQTGLGVTNMMARLGAVAAPMVQMTQAFVSFLPLLLFGAVPITAGILVNCLPETLGVPLADTMMQVEDRWSVNELLESVSAPLEIVDGFINSIAVTIPWSALVTENCTVEVTGLQITCRPKYRSAAAPGTESQSWSSCMTTSMQLAQECLKDQPEEPPQPLEGLEMFAQTIETVLRRIKVTFLDTIVRVEHIPSSSQTGVALEVHIKRLDYCDEAVKDPSQVLPVDIHQPPAFVHKILQLSGVQLYYEEFPESAASPVPGPQPQPQMSESLSSASGAVPECPDPPLQIGSCSGYMEMRIKLKQNEAFPGPKLELDGKLGSLHLLVSPQQIFYLHDLLTALSVSEANGLQEKLSKSRPLDSEDLKLIEQDLSQQLHGGQGLGPGRLEEELESFVGLENREMFFSMAAMTSSVTSVRSVSDLSDIELDSSVHSDYSACPLQPPSFAPGLILSSPRRYGRSPFAATLPGLQGLSKLPGKAPQLPSLESLRPETLLRVTVGGLTLTVPHQCPGPPAPPQLAQRFFAELAFFKDSAFGGRDFGHLRKCFEKACPCSNLRLTGAALQVTCQQRAAGSLHVLSSEVSFGMLEILECLWASASPERKQQKPEYTELMTFKNPSAFTYNSSARPCAQIHYKQSEKLPSKSNLKKTGAKRSSELLVELAEFHSDVDLGVLDRLGSLLHLAASASMQDQAPGLHADMHVFPVPDLRPEPERRPWMEKAVRKESLRLELTDVVFQTELRAGQGGHGEPTRLEVTFSDLHGLYEDGERLSVPCIRVSKALDPAAKGLGKKYLFPKITVTLTPQHSLSQWDLAMDKVEEMDLSMVESPCELRRPEPSPFSSKRTMYETEEMVIPGDPEEMADFQAKTVAASQYTLEVTLPSVHIFLPSKEVYESIYNRINNDLLMWEPASPLLCSSGSAGGAAPGAFFPSRPPPPKYWQDNFKMCKSAFKLDSDSEDEASHFYSMDEVVAQRRKGNQLSQHQQSRFSAVVTILKGRVAALCEAKGEAGKKLDDSHGEIVLDVDNCTIFSVSQYKGQEELGYLCIESERVTLYHKAVVEDYFLASRLEIPSFSPPDRLHPTIYSSEEGVLSGLAGGRKDRPLKMLSAAIRINLDLKKNIKEFLVTLRLEGATMRHHMAQTNQSWYTQLIDFLDVLDDPILGFVPPTVITVLHTHLFCCAVDYRPLYLPVRVLIMAETFTLSSNIIVDTSIFLLRFILDDSAIYLSDKCDVETVDLRKDYVCVLDVDLLELVITTWKGSADGKLTQPLFELRCSNNVVHLHTCADSCAMLANLIQYVVNHGDLHPPPRQDSPTEIAGQKVQLSESPASLPSCLPAETATINQRDLTDALIDTDRSLRDLALESGEAGQLHQTSPVSVYLFPGENSAGGKPCPPPPAALPPAPVEVGLDFCSSEGSEEESEATDNDDFCILDAPGMGIPPKDGEPVVTKLLEGPVPIKDGYFSRPLGSTDLLKAPAHFPLPESRVMLREISVVWHLYGGRDFGVGRATPGHAHSPRMRPSLSSARSSPSRSSMANRPQNTWRTQGGTGRLHDLLMEIQLTKVSFQHETYPTGAEKLSTELEEQPVSRQVFIVQELEIRDRLASSQINKFLYLYTSEKMPRRAHSNMLTIKALHVCPEAGLGGPECCLRVSLLPLRLNIDQDALFFLKDFFTSLAASINPVLPMEAGTEPRPDPGVRASPATESESLGKEQEGSRGPGLVAGGVEMTASVETTLSENSSSSNASSSTDQPIYFREFRFTSEVPIWLDYHGKHMTMDQVGTFAGILIGLAQLNCSELKLKRLSWGAGGRRSQCRQLLGVDKVISYALTEWLTDIRKNQLPGILGGVGPMHSVVQLFHGLRDLFWLPIEQYRKDGRIIRGLQRGAASFGTSTASAALELSNRLVQAIQATAETVYDILSPTSPVTRTLLHKKYARKLRRGQQPADLREGVAKAYDTFREGVIDTAQTICDVAARGHEQKGITGAVGGVLRQIPPTVVKPLIVASEATSNLLGGMRNQIKPDARKEESLKWRLEESQD</sequence>
<feature type="transmembrane region" description="Helical" evidence="14">
    <location>
        <begin position="456"/>
        <end position="477"/>
    </location>
</feature>
<evidence type="ECO:0000256" key="8">
    <source>
        <dbReference type="ARBA" id="ARBA00022989"/>
    </source>
</evidence>
<evidence type="ECO:0000256" key="2">
    <source>
        <dbReference type="ARBA" id="ARBA00004406"/>
    </source>
</evidence>
<dbReference type="PANTHER" id="PTHR13190:SF21">
    <property type="entry name" value="AUTOPHAGY-RELATED PROTEIN 2 HOMOLOG A"/>
    <property type="match status" value="1"/>
</dbReference>
<feature type="transmembrane region" description="Helical" evidence="14">
    <location>
        <begin position="194"/>
        <end position="215"/>
    </location>
</feature>
<feature type="transmembrane region" description="Helical" evidence="14">
    <location>
        <begin position="619"/>
        <end position="639"/>
    </location>
</feature>
<feature type="region of interest" description="Disordered" evidence="13">
    <location>
        <begin position="83"/>
        <end position="103"/>
    </location>
</feature>
<feature type="domain" description="Major facilitator superfamily (MFS) profile" evidence="15">
    <location>
        <begin position="485"/>
        <end position="968"/>
    </location>
</feature>
<feature type="transmembrane region" description="Helical" evidence="14">
    <location>
        <begin position="12"/>
        <end position="32"/>
    </location>
</feature>
<feature type="transmembrane region" description="Helical" evidence="14">
    <location>
        <begin position="855"/>
        <end position="874"/>
    </location>
</feature>
<dbReference type="InterPro" id="IPR011701">
    <property type="entry name" value="MFS"/>
</dbReference>
<evidence type="ECO:0000256" key="1">
    <source>
        <dbReference type="ARBA" id="ARBA00004141"/>
    </source>
</evidence>
<dbReference type="Pfam" id="PF07690">
    <property type="entry name" value="MFS_1"/>
    <property type="match status" value="2"/>
</dbReference>
<feature type="transmembrane region" description="Helical" evidence="14">
    <location>
        <begin position="222"/>
        <end position="244"/>
    </location>
</feature>
<dbReference type="SUPFAM" id="SSF103473">
    <property type="entry name" value="MFS general substrate transporter"/>
    <property type="match status" value="2"/>
</dbReference>
<dbReference type="InterPro" id="IPR036259">
    <property type="entry name" value="MFS_trans_sf"/>
</dbReference>
<evidence type="ECO:0000256" key="11">
    <source>
        <dbReference type="ARBA" id="ARBA00024479"/>
    </source>
</evidence>
<proteinExistence type="inferred from homology"/>
<keyword evidence="17" id="KW-1185">Reference proteome</keyword>
<dbReference type="InterPro" id="IPR026849">
    <property type="entry name" value="ATG2"/>
</dbReference>
<feature type="transmembrane region" description="Helical" evidence="14">
    <location>
        <begin position="483"/>
        <end position="503"/>
    </location>
</feature>
<comment type="subcellular location">
    <subcellularLocation>
        <location evidence="2">Endoplasmic reticulum membrane</location>
        <topology evidence="2">Peripheral membrane protein</topology>
    </subcellularLocation>
    <subcellularLocation>
        <location evidence="1">Membrane</location>
        <topology evidence="1">Multi-pass membrane protein</topology>
    </subcellularLocation>
    <subcellularLocation>
        <location evidence="3">Preautophagosomal structure membrane</location>
        <topology evidence="3">Peripheral membrane protein</topology>
    </subcellularLocation>
</comment>
<gene>
    <name evidence="16" type="ORF">UY3_17127</name>
</gene>
<comment type="catalytic activity">
    <reaction evidence="12">
        <text>a 1,2-diacyl-sn-glycero-3-phosphoethanolamine(in) = a 1,2-diacyl-sn-glycero-3-phosphoethanolamine(out)</text>
        <dbReference type="Rhea" id="RHEA:38895"/>
        <dbReference type="ChEBI" id="CHEBI:64612"/>
    </reaction>
</comment>
<feature type="transmembrane region" description="Helical" evidence="14">
    <location>
        <begin position="676"/>
        <end position="700"/>
    </location>
</feature>
<feature type="transmembrane region" description="Helical" evidence="14">
    <location>
        <begin position="136"/>
        <end position="157"/>
    </location>
</feature>
<feature type="transmembrane region" description="Helical" evidence="14">
    <location>
        <begin position="395"/>
        <end position="414"/>
    </location>
</feature>
<dbReference type="Gene3D" id="1.20.1250.20">
    <property type="entry name" value="MFS general substrate transporter like domains"/>
    <property type="match status" value="2"/>
</dbReference>
<feature type="transmembrane region" description="Helical" evidence="14">
    <location>
        <begin position="596"/>
        <end position="613"/>
    </location>
</feature>
<keyword evidence="10 14" id="KW-0472">Membrane</keyword>
<dbReference type="Pfam" id="PF13329">
    <property type="entry name" value="ATG2_CAD"/>
    <property type="match status" value="2"/>
</dbReference>
<dbReference type="PANTHER" id="PTHR13190">
    <property type="entry name" value="AUTOPHAGY-RELATED 2, ISOFORM A"/>
    <property type="match status" value="1"/>
</dbReference>
<feature type="transmembrane region" description="Helical" evidence="14">
    <location>
        <begin position="250"/>
        <end position="269"/>
    </location>
</feature>
<dbReference type="GO" id="GO:0000045">
    <property type="term" value="P:autophagosome assembly"/>
    <property type="evidence" value="ECO:0007669"/>
    <property type="project" value="TreeGrafter"/>
</dbReference>
<feature type="transmembrane region" description="Helical" evidence="14">
    <location>
        <begin position="367"/>
        <end position="388"/>
    </location>
</feature>
<organism evidence="16 17">
    <name type="scientific">Chelonia mydas</name>
    <name type="common">Green sea-turtle</name>
    <name type="synonym">Chelonia agassizi</name>
    <dbReference type="NCBI Taxonomy" id="8469"/>
    <lineage>
        <taxon>Eukaryota</taxon>
        <taxon>Metazoa</taxon>
        <taxon>Chordata</taxon>
        <taxon>Craniata</taxon>
        <taxon>Vertebrata</taxon>
        <taxon>Euteleostomi</taxon>
        <taxon>Archelosauria</taxon>
        <taxon>Testudinata</taxon>
        <taxon>Testudines</taxon>
        <taxon>Cryptodira</taxon>
        <taxon>Durocryptodira</taxon>
        <taxon>Americhelydia</taxon>
        <taxon>Chelonioidea</taxon>
        <taxon>Cheloniidae</taxon>
        <taxon>Chelonia</taxon>
    </lineage>
</organism>
<dbReference type="GO" id="GO:0043495">
    <property type="term" value="F:protein-membrane adaptor activity"/>
    <property type="evidence" value="ECO:0007669"/>
    <property type="project" value="TreeGrafter"/>
</dbReference>
<dbReference type="EMBL" id="KB586437">
    <property type="protein sequence ID" value="EMP25821.1"/>
    <property type="molecule type" value="Genomic_DNA"/>
</dbReference>
<comment type="catalytic activity">
    <reaction evidence="11">
        <text>a 1,2-diacyl-sn-glycero-3-phospho-L-serine(in) = a 1,2-diacyl-sn-glycero-3-phospho-L-serine(out)</text>
        <dbReference type="Rhea" id="RHEA:38663"/>
        <dbReference type="ChEBI" id="CHEBI:57262"/>
    </reaction>
</comment>
<keyword evidence="8 14" id="KW-1133">Transmembrane helix</keyword>
<dbReference type="STRING" id="8469.M7AL14"/>
<feature type="transmembrane region" description="Helical" evidence="14">
    <location>
        <begin position="880"/>
        <end position="903"/>
    </location>
</feature>
<feature type="transmembrane region" description="Helical" evidence="14">
    <location>
        <begin position="164"/>
        <end position="182"/>
    </location>
</feature>
<evidence type="ECO:0000256" key="6">
    <source>
        <dbReference type="ARBA" id="ARBA00022692"/>
    </source>
</evidence>
<evidence type="ECO:0000259" key="15">
    <source>
        <dbReference type="PROSITE" id="PS50850"/>
    </source>
</evidence>
<dbReference type="GO" id="GO:0034045">
    <property type="term" value="C:phagophore assembly site membrane"/>
    <property type="evidence" value="ECO:0007669"/>
    <property type="project" value="UniProtKB-SubCell"/>
</dbReference>
<feature type="compositionally biased region" description="Polar residues" evidence="13">
    <location>
        <begin position="1177"/>
        <end position="1187"/>
    </location>
</feature>
<feature type="region of interest" description="Disordered" evidence="13">
    <location>
        <begin position="1166"/>
        <end position="1191"/>
    </location>
</feature>
<evidence type="ECO:0000256" key="4">
    <source>
        <dbReference type="ARBA" id="ARBA00009714"/>
    </source>
</evidence>
<accession>M7AL14</accession>
<dbReference type="eggNOG" id="KOG2993">
    <property type="taxonomic scope" value="Eukaryota"/>
</dbReference>
<feature type="region of interest" description="Disordered" evidence="13">
    <location>
        <begin position="2412"/>
        <end position="2451"/>
    </location>
</feature>
<dbReference type="InterPro" id="IPR020846">
    <property type="entry name" value="MFS_dom"/>
</dbReference>